<feature type="region of interest" description="Disordered" evidence="6">
    <location>
        <begin position="980"/>
        <end position="1003"/>
    </location>
</feature>
<feature type="domain" description="C2H2-type" evidence="7">
    <location>
        <begin position="439"/>
        <end position="466"/>
    </location>
</feature>
<dbReference type="PROSITE" id="PS50157">
    <property type="entry name" value="ZINC_FINGER_C2H2_2"/>
    <property type="match status" value="3"/>
</dbReference>
<keyword evidence="8" id="KW-1185">Reference proteome</keyword>
<keyword evidence="2" id="KW-0677">Repeat</keyword>
<dbReference type="InterPro" id="IPR036236">
    <property type="entry name" value="Znf_C2H2_sf"/>
</dbReference>
<feature type="region of interest" description="Disordered" evidence="6">
    <location>
        <begin position="307"/>
        <end position="413"/>
    </location>
</feature>
<feature type="domain" description="C2H2-type" evidence="7">
    <location>
        <begin position="467"/>
        <end position="494"/>
    </location>
</feature>
<dbReference type="PROSITE" id="PS00028">
    <property type="entry name" value="ZINC_FINGER_C2H2_1"/>
    <property type="match status" value="5"/>
</dbReference>
<feature type="compositionally biased region" description="Acidic residues" evidence="6">
    <location>
        <begin position="1425"/>
        <end position="1439"/>
    </location>
</feature>
<organism evidence="8 9">
    <name type="scientific">Globodera rostochiensis</name>
    <name type="common">Golden nematode worm</name>
    <name type="synonym">Heterodera rostochiensis</name>
    <dbReference type="NCBI Taxonomy" id="31243"/>
    <lineage>
        <taxon>Eukaryota</taxon>
        <taxon>Metazoa</taxon>
        <taxon>Ecdysozoa</taxon>
        <taxon>Nematoda</taxon>
        <taxon>Chromadorea</taxon>
        <taxon>Rhabditida</taxon>
        <taxon>Tylenchina</taxon>
        <taxon>Tylenchomorpha</taxon>
        <taxon>Tylenchoidea</taxon>
        <taxon>Heteroderidae</taxon>
        <taxon>Heteroderinae</taxon>
        <taxon>Globodera</taxon>
    </lineage>
</organism>
<feature type="region of interest" description="Disordered" evidence="6">
    <location>
        <begin position="81"/>
        <end position="104"/>
    </location>
</feature>
<evidence type="ECO:0000256" key="6">
    <source>
        <dbReference type="SAM" id="MobiDB-lite"/>
    </source>
</evidence>
<dbReference type="PANTHER" id="PTHR24403">
    <property type="entry name" value="ZINC FINGER PROTEIN"/>
    <property type="match status" value="1"/>
</dbReference>
<dbReference type="InterPro" id="IPR013087">
    <property type="entry name" value="Znf_C2H2_type"/>
</dbReference>
<feature type="compositionally biased region" description="Acidic residues" evidence="6">
    <location>
        <begin position="613"/>
        <end position="622"/>
    </location>
</feature>
<feature type="region of interest" description="Disordered" evidence="6">
    <location>
        <begin position="1424"/>
        <end position="1496"/>
    </location>
</feature>
<evidence type="ECO:0000256" key="1">
    <source>
        <dbReference type="ARBA" id="ARBA00022723"/>
    </source>
</evidence>
<feature type="compositionally biased region" description="Low complexity" evidence="6">
    <location>
        <begin position="597"/>
        <end position="607"/>
    </location>
</feature>
<dbReference type="SMART" id="SM00355">
    <property type="entry name" value="ZnF_C2H2"/>
    <property type="match status" value="18"/>
</dbReference>
<evidence type="ECO:0000259" key="7">
    <source>
        <dbReference type="PROSITE" id="PS50157"/>
    </source>
</evidence>
<evidence type="ECO:0000256" key="3">
    <source>
        <dbReference type="ARBA" id="ARBA00022771"/>
    </source>
</evidence>
<dbReference type="SUPFAM" id="SSF57667">
    <property type="entry name" value="beta-beta-alpha zinc fingers"/>
    <property type="match status" value="2"/>
</dbReference>
<evidence type="ECO:0000256" key="2">
    <source>
        <dbReference type="ARBA" id="ARBA00022737"/>
    </source>
</evidence>
<proteinExistence type="predicted"/>
<feature type="compositionally biased region" description="Low complexity" evidence="6">
    <location>
        <begin position="327"/>
        <end position="368"/>
    </location>
</feature>
<dbReference type="Proteomes" id="UP000887572">
    <property type="component" value="Unplaced"/>
</dbReference>
<evidence type="ECO:0000256" key="4">
    <source>
        <dbReference type="ARBA" id="ARBA00022833"/>
    </source>
</evidence>
<name>A0A914HMK9_GLORO</name>
<evidence type="ECO:0000256" key="5">
    <source>
        <dbReference type="PROSITE-ProRule" id="PRU00042"/>
    </source>
</evidence>
<dbReference type="WBParaSite" id="Gr19_v10_g1977.t2">
    <property type="protein sequence ID" value="Gr19_v10_g1977.t2"/>
    <property type="gene ID" value="Gr19_v10_g1977"/>
</dbReference>
<feature type="region of interest" description="Disordered" evidence="6">
    <location>
        <begin position="590"/>
        <end position="622"/>
    </location>
</feature>
<evidence type="ECO:0000313" key="8">
    <source>
        <dbReference type="Proteomes" id="UP000887572"/>
    </source>
</evidence>
<dbReference type="PANTHER" id="PTHR24403:SF67">
    <property type="entry name" value="FI01116P-RELATED"/>
    <property type="match status" value="1"/>
</dbReference>
<dbReference type="GO" id="GO:0045944">
    <property type="term" value="P:positive regulation of transcription by RNA polymerase II"/>
    <property type="evidence" value="ECO:0007669"/>
    <property type="project" value="TreeGrafter"/>
</dbReference>
<keyword evidence="3 5" id="KW-0863">Zinc-finger</keyword>
<keyword evidence="1" id="KW-0479">Metal-binding</keyword>
<feature type="domain" description="C2H2-type" evidence="7">
    <location>
        <begin position="1267"/>
        <end position="1296"/>
    </location>
</feature>
<accession>A0A914HMK9</accession>
<feature type="region of interest" description="Disordered" evidence="6">
    <location>
        <begin position="644"/>
        <end position="694"/>
    </location>
</feature>
<dbReference type="InterPro" id="IPR050688">
    <property type="entry name" value="Zinc_finger/UBP_domain"/>
</dbReference>
<feature type="compositionally biased region" description="Low complexity" evidence="6">
    <location>
        <begin position="54"/>
        <end position="63"/>
    </location>
</feature>
<feature type="compositionally biased region" description="Basic and acidic residues" evidence="6">
    <location>
        <begin position="1466"/>
        <end position="1483"/>
    </location>
</feature>
<feature type="region of interest" description="Disordered" evidence="6">
    <location>
        <begin position="32"/>
        <end position="63"/>
    </location>
</feature>
<feature type="compositionally biased region" description="Low complexity" evidence="6">
    <location>
        <begin position="672"/>
        <end position="685"/>
    </location>
</feature>
<keyword evidence="4" id="KW-0862">Zinc</keyword>
<sequence length="1848" mass="201936">MEETPPPPVEGLRRSKRNNKYHLDVASLLLSSSSTIRRDVSPPSPVKKSAGRKQPAQQQVHQVQHVQQQTAVLVVEQQQQSVPGLQTQQQKRRSKPKTSTLASSTATTLAASAGTTLASSAAAVVKLRTTVNSALTAAMVAGMTASSTATTAMTTETTTTSSATTIALKTVTTTAVSSSSTAMAGMTTSSAGNAMPTVTSSLPATASSSIEMVGPQAVPTPAEHETLGLQTVVNSDNLKEDKAEACVTTTTKMPKNVQQRKDEDKLEAFSPPALTTATSLMTTTTSILETNPQQILDIQLPDQILEEDSSEDAPLAPPSEQQQQATPSAGQPAQVVAAPSADAPPVKWTTTVVSENGTGGSSSSNRGTLPPNMAPPATNDSVQQQQQTKRKRKVPLKHQDYFNGKQADEDDDDLEEQMLFKAVKVEYTMPDGSKSVDEHACPKCPAVFDSRVGLTNHLKLHGSKKEFPCELCDFACTNKKTMRQHRRVHGLSRRSRNTATTTNVVVKSEFSAVPKSSGAFVPSAEHVQPASSSWPKRCCLNLDRLAAQSRGSIEVTTTTFKPISNCSTVADVAKLVTQMHERKLLKAEEELNRRKQQQQQQQQQQQKQGGGGMDEEDDEEDAMPVLEQQQQLRLNSMVDEQRNINQQQQQQQLGAYGDADERCVEEEEAAGEESSGNGRKASTSSAGGGGGKAYDRNTVQCPHCPFRTQSKQRLQPHVSGHTRASGFRCSACGFKSESSGFLRRHSQLHDEPCKWPPDYVGVPHQRIAKLLEGRSHKAELVVTIADDNNGGTTSSSNMDGSDKFNQYMERNSNQQQQMEQEVVEGVESVHKLIKMEMNEFNEDEHDEIVVEEMEVDECKTPAADEAAAVNKFRWSSQLIADRWNAYQKRCLQIRPPHGPSFINSNATLRPPSLRWLFCGRCQLRCHSGPAQFALHNTRHHRFMGQNRLALCRELLAERLAWRDDRGDGIEYEFTAALSSSNGRGEERRTTSPPSSADVSLDGTATSTTITGAAGGKVYRCRSCPFSTDQIFRLQKHENKHLVKSDHQCSHCSFSCRSLDILAQHKRLHEDGGGGFMTMTMMTEQCSTISSINCQPPASAALLTATASSSSSTTAQPPVDDVAADAASVEQPTTALCAQQQQQMVALSATRLAPIRRNEAHYCPHCPYSSKHNCDMKAHMKMHEVRSKFACSLCTYSTKRQNALIAHEQLHRKGPLLGSPAVLGPRGAKCRRLKRIVLLKQCRRRNSSSIIVPFGERIRFDGARTHFYRCAHRDCGEEVPFCADLARHARNHCMPSTAGAPSAMPSMTTVAASSLLLFRCEQCSFSTMLEHRLKAHQAATHNRGIGGEEFSEKNARTDAGIFKCKECPFATVNYAKFWNHRQKHKRTNRFTCKHCSFSSGSVQCYAEHMALHGHLQQQQLQLNAGVDDDNNLPSGEEEEAMMSTTTTTTTLTGTMMMMGPLAKKSTKNRDKEYDEEEGNTKMEESSSSSSPEGTKTAITEASAVADTEVQLLPQAFSSTMAQAQQQQRRSPIFQWDKFEQFDAALPPTKHMKTMNGMDVELSSSDSSSAATTTSSASSKICCCSECPFETVHAVLLKLHMEMHRHGACRPFACALCSFGCFSAESLHAHLSMHASATALEGGGNGTRTADSTPTESGGGGLLCAGGPFSALNNATTATAAAASVVVSSSVYACSQCSFKSTELEQFLNHRKEHVQLLQQRLMTIIKRAAVDNLNSASVGNGGTKMDKISKALGGRTIDKQHYCTRCSFRCDSVQAFTRHWEHHRIDGCRPGMFKCSVCDYSSNTHNVVLFHEHNHHLDIPLTSLCRNIELVQQQPEQMPVGKNIGLNDA</sequence>
<feature type="compositionally biased region" description="Low complexity" evidence="6">
    <location>
        <begin position="1440"/>
        <end position="1457"/>
    </location>
</feature>
<evidence type="ECO:0000313" key="9">
    <source>
        <dbReference type="WBParaSite" id="Gr19_v10_g1977.t2"/>
    </source>
</evidence>
<dbReference type="GO" id="GO:0008270">
    <property type="term" value="F:zinc ion binding"/>
    <property type="evidence" value="ECO:0007669"/>
    <property type="project" value="UniProtKB-KW"/>
</dbReference>
<dbReference type="GO" id="GO:0005634">
    <property type="term" value="C:nucleus"/>
    <property type="evidence" value="ECO:0007669"/>
    <property type="project" value="TreeGrafter"/>
</dbReference>
<dbReference type="Gene3D" id="3.30.160.60">
    <property type="entry name" value="Classic Zinc Finger"/>
    <property type="match status" value="4"/>
</dbReference>
<reference evidence="9" key="1">
    <citation type="submission" date="2022-11" db="UniProtKB">
        <authorList>
            <consortium name="WormBaseParasite"/>
        </authorList>
    </citation>
    <scope>IDENTIFICATION</scope>
</reference>
<protein>
    <submittedName>
        <fullName evidence="9">C2H2-type domain-containing protein</fullName>
    </submittedName>
</protein>